<keyword evidence="10" id="KW-1185">Reference proteome</keyword>
<reference evidence="9 10" key="1">
    <citation type="submission" date="2018-06" db="EMBL/GenBank/DDBJ databases">
        <title>Complete Genomes of Monosporascus.</title>
        <authorList>
            <person name="Robinson A.J."/>
            <person name="Natvig D.O."/>
        </authorList>
    </citation>
    <scope>NUCLEOTIDE SEQUENCE [LARGE SCALE GENOMIC DNA]</scope>
    <source>
        <strain evidence="9 10">CBS 110550</strain>
    </source>
</reference>
<proteinExistence type="inferred from homology"/>
<evidence type="ECO:0000256" key="4">
    <source>
        <dbReference type="ARBA" id="ARBA00022824"/>
    </source>
</evidence>
<feature type="transmembrane region" description="Helical" evidence="7">
    <location>
        <begin position="52"/>
        <end position="75"/>
    </location>
</feature>
<evidence type="ECO:0000256" key="1">
    <source>
        <dbReference type="ARBA" id="ARBA00004477"/>
    </source>
</evidence>
<evidence type="ECO:0000256" key="8">
    <source>
        <dbReference type="SAM" id="MobiDB-lite"/>
    </source>
</evidence>
<dbReference type="SUPFAM" id="SSF144091">
    <property type="entry name" value="Rhomboid-like"/>
    <property type="match status" value="1"/>
</dbReference>
<evidence type="ECO:0000256" key="2">
    <source>
        <dbReference type="ARBA" id="ARBA00008917"/>
    </source>
</evidence>
<dbReference type="STRING" id="155417.A0A4Q4T373"/>
<comment type="subcellular location">
    <subcellularLocation>
        <location evidence="1 7">Endoplasmic reticulum membrane</location>
        <topology evidence="1 7">Multi-pass membrane protein</topology>
    </subcellularLocation>
</comment>
<dbReference type="InterPro" id="IPR007599">
    <property type="entry name" value="DER1"/>
</dbReference>
<feature type="transmembrane region" description="Helical" evidence="7">
    <location>
        <begin position="21"/>
        <end position="40"/>
    </location>
</feature>
<feature type="region of interest" description="Disordered" evidence="8">
    <location>
        <begin position="220"/>
        <end position="250"/>
    </location>
</feature>
<keyword evidence="3 7" id="KW-0812">Transmembrane</keyword>
<sequence>MSDIASSYWAAPPISRTIATAVFACSVAVYTGMISGYPFFFHYSTLLQFPPAVHRLVTSFLITGPNLSVIFESYFIYSYLSQLEKGNSKFSKKEDLIWYLMFVGGVIITLNQIFTGAGHYLPALLIAVCYTATQDKRGQTAHFYIVNVPAQTMPYCMLLLNMLLQGPSSFFVGLTGLVSAHLHDFLVRLYPEFGNGPNLIPTPGFLSYIVGTPRVQNTSYGQKFVPRSSGSRSGPLPDSWRSKGPGRRLG</sequence>
<evidence type="ECO:0000313" key="10">
    <source>
        <dbReference type="Proteomes" id="UP000293360"/>
    </source>
</evidence>
<dbReference type="GO" id="GO:0005789">
    <property type="term" value="C:endoplasmic reticulum membrane"/>
    <property type="evidence" value="ECO:0007669"/>
    <property type="project" value="UniProtKB-SubCell"/>
</dbReference>
<keyword evidence="4 7" id="KW-0256">Endoplasmic reticulum</keyword>
<dbReference type="AlphaFoldDB" id="A0A4Q4T373"/>
<comment type="function">
    <text evidence="7">May be involved in the degradation of misfolded endoplasmic reticulum (ER) luminal proteins.</text>
</comment>
<comment type="caution">
    <text evidence="7">Lacks conserved residue(s) required for the propagation of feature annotation.</text>
</comment>
<dbReference type="OrthoDB" id="19102at2759"/>
<keyword evidence="5 7" id="KW-1133">Transmembrane helix</keyword>
<organism evidence="9 10">
    <name type="scientific">Monosporascus ibericus</name>
    <dbReference type="NCBI Taxonomy" id="155417"/>
    <lineage>
        <taxon>Eukaryota</taxon>
        <taxon>Fungi</taxon>
        <taxon>Dikarya</taxon>
        <taxon>Ascomycota</taxon>
        <taxon>Pezizomycotina</taxon>
        <taxon>Sordariomycetes</taxon>
        <taxon>Xylariomycetidae</taxon>
        <taxon>Xylariales</taxon>
        <taxon>Xylariales incertae sedis</taxon>
        <taxon>Monosporascus</taxon>
    </lineage>
</organism>
<accession>A0A4Q4T373</accession>
<evidence type="ECO:0000256" key="6">
    <source>
        <dbReference type="ARBA" id="ARBA00023136"/>
    </source>
</evidence>
<dbReference type="EMBL" id="QJNU01000526">
    <property type="protein sequence ID" value="RYO96069.1"/>
    <property type="molecule type" value="Genomic_DNA"/>
</dbReference>
<feature type="compositionally biased region" description="Low complexity" evidence="8">
    <location>
        <begin position="226"/>
        <end position="235"/>
    </location>
</feature>
<dbReference type="Proteomes" id="UP000293360">
    <property type="component" value="Unassembled WGS sequence"/>
</dbReference>
<dbReference type="GO" id="GO:0006950">
    <property type="term" value="P:response to stress"/>
    <property type="evidence" value="ECO:0007669"/>
    <property type="project" value="UniProtKB-ARBA"/>
</dbReference>
<evidence type="ECO:0000256" key="7">
    <source>
        <dbReference type="RuleBase" id="RU363059"/>
    </source>
</evidence>
<keyword evidence="6 7" id="KW-0472">Membrane</keyword>
<gene>
    <name evidence="9" type="ORF">DL764_007548</name>
</gene>
<dbReference type="PANTHER" id="PTHR11009">
    <property type="entry name" value="DER1-LIKE PROTEIN, DERLIN"/>
    <property type="match status" value="1"/>
</dbReference>
<evidence type="ECO:0000256" key="3">
    <source>
        <dbReference type="ARBA" id="ARBA00022692"/>
    </source>
</evidence>
<dbReference type="Pfam" id="PF04511">
    <property type="entry name" value="DER1"/>
    <property type="match status" value="1"/>
</dbReference>
<evidence type="ECO:0000313" key="9">
    <source>
        <dbReference type="EMBL" id="RYO96069.1"/>
    </source>
</evidence>
<feature type="transmembrane region" description="Helical" evidence="7">
    <location>
        <begin position="96"/>
        <end position="114"/>
    </location>
</feature>
<dbReference type="InterPro" id="IPR035952">
    <property type="entry name" value="Rhomboid-like_sf"/>
</dbReference>
<protein>
    <recommendedName>
        <fullName evidence="7">Derlin</fullName>
    </recommendedName>
</protein>
<comment type="similarity">
    <text evidence="2 7">Belongs to the derlin family.</text>
</comment>
<comment type="caution">
    <text evidence="9">The sequence shown here is derived from an EMBL/GenBank/DDBJ whole genome shotgun (WGS) entry which is preliminary data.</text>
</comment>
<evidence type="ECO:0000256" key="5">
    <source>
        <dbReference type="ARBA" id="ARBA00022989"/>
    </source>
</evidence>
<name>A0A4Q4T373_9PEZI</name>